<dbReference type="EMBL" id="KJ802832">
    <property type="protein sequence ID" value="AIB07087.1"/>
    <property type="molecule type" value="Genomic_DNA"/>
</dbReference>
<gene>
    <name evidence="1" type="ORF">9NA_084</name>
</gene>
<dbReference type="OrthoDB" id="30874at10239"/>
<dbReference type="Proteomes" id="UP000026985">
    <property type="component" value="Segment"/>
</dbReference>
<evidence type="ECO:0000313" key="1">
    <source>
        <dbReference type="EMBL" id="AIB07087.1"/>
    </source>
</evidence>
<dbReference type="KEGG" id="vg:22110942"/>
<reference evidence="1 2" key="1">
    <citation type="submission" date="2014-07" db="EMBL/GenBank/DDBJ databases">
        <title>The genome sequence of Salmonella phage 9NA shows that it represents an unstudied type of tailed phage.</title>
        <authorList>
            <person name="Casjens S.R."/>
            <person name="Leavitt J.C."/>
            <person name="Hatfull G.F."/>
            <person name="Hendrix R.W."/>
        </authorList>
    </citation>
    <scope>NUCLEOTIDE SEQUENCE [LARGE SCALE GENOMIC DNA]</scope>
</reference>
<keyword evidence="2" id="KW-1185">Reference proteome</keyword>
<accession>A0A060D5U9</accession>
<dbReference type="RefSeq" id="YP_009101254.1">
    <property type="nucleotide sequence ID" value="NC_025443.1"/>
</dbReference>
<proteinExistence type="predicted"/>
<organism evidence="1 2">
    <name type="scientific">Salmonella phage 9NA</name>
    <dbReference type="NCBI Taxonomy" id="1113547"/>
    <lineage>
        <taxon>Viruses</taxon>
        <taxon>Duplodnaviria</taxon>
        <taxon>Heunggongvirae</taxon>
        <taxon>Uroviricota</taxon>
        <taxon>Caudoviricetes</taxon>
        <taxon>Nonanavirus</taxon>
        <taxon>Nonanavirus nv9NA</taxon>
    </lineage>
</organism>
<protein>
    <submittedName>
        <fullName evidence="1">Uncharacterized protein</fullName>
    </submittedName>
</protein>
<evidence type="ECO:0000313" key="2">
    <source>
        <dbReference type="Proteomes" id="UP000026985"/>
    </source>
</evidence>
<name>A0A060D5U9_9CAUD</name>
<sequence>MNIFTVFAQRFGSVSNAVQFLKMNGIQITTTRYREWTEGKITPKREILDLVMRSAIEHLYGELKEGVSLSGEVQEQRQNAPVVIALKRTIPVDELRRKLPHRRFGDDYWQRIRLVDTQVLEAVHGHDVWTRFERMCGNFNNALYVLRRACTGRRITADWLHNRISSGWYPDTVNTMVDLLNQYEGTGTPFTAMSLSQIREQVRQFIMLTNPGCDFDAMPDDVVMQLWKDMKS</sequence>